<evidence type="ECO:0008006" key="3">
    <source>
        <dbReference type="Google" id="ProtNLM"/>
    </source>
</evidence>
<comment type="caution">
    <text evidence="1">The sequence shown here is derived from an EMBL/GenBank/DDBJ whole genome shotgun (WGS) entry which is preliminary data.</text>
</comment>
<organism evidence="1 2">
    <name type="scientific">Hevea brasiliensis</name>
    <name type="common">Para rubber tree</name>
    <name type="synonym">Siphonia brasiliensis</name>
    <dbReference type="NCBI Taxonomy" id="3981"/>
    <lineage>
        <taxon>Eukaryota</taxon>
        <taxon>Viridiplantae</taxon>
        <taxon>Streptophyta</taxon>
        <taxon>Embryophyta</taxon>
        <taxon>Tracheophyta</taxon>
        <taxon>Spermatophyta</taxon>
        <taxon>Magnoliopsida</taxon>
        <taxon>eudicotyledons</taxon>
        <taxon>Gunneridae</taxon>
        <taxon>Pentapetalae</taxon>
        <taxon>rosids</taxon>
        <taxon>fabids</taxon>
        <taxon>Malpighiales</taxon>
        <taxon>Euphorbiaceae</taxon>
        <taxon>Crotonoideae</taxon>
        <taxon>Micrandreae</taxon>
        <taxon>Hevea</taxon>
    </lineage>
</organism>
<evidence type="ECO:0000313" key="2">
    <source>
        <dbReference type="Proteomes" id="UP000467840"/>
    </source>
</evidence>
<dbReference type="AlphaFoldDB" id="A0A6A6NI21"/>
<gene>
    <name evidence="1" type="ORF">GH714_017903</name>
</gene>
<name>A0A6A6NI21_HEVBR</name>
<evidence type="ECO:0000313" key="1">
    <source>
        <dbReference type="EMBL" id="KAF2324839.1"/>
    </source>
</evidence>
<accession>A0A6A6NI21</accession>
<proteinExistence type="predicted"/>
<keyword evidence="2" id="KW-1185">Reference proteome</keyword>
<reference evidence="1 2" key="1">
    <citation type="journal article" date="2020" name="Mol. Plant">
        <title>The Chromosome-Based Rubber Tree Genome Provides New Insights into Spurge Genome Evolution and Rubber Biosynthesis.</title>
        <authorList>
            <person name="Liu J."/>
            <person name="Shi C."/>
            <person name="Shi C.C."/>
            <person name="Li W."/>
            <person name="Zhang Q.J."/>
            <person name="Zhang Y."/>
            <person name="Li K."/>
            <person name="Lu H.F."/>
            <person name="Shi C."/>
            <person name="Zhu S.T."/>
            <person name="Xiao Z.Y."/>
            <person name="Nan H."/>
            <person name="Yue Y."/>
            <person name="Zhu X.G."/>
            <person name="Wu Y."/>
            <person name="Hong X.N."/>
            <person name="Fan G.Y."/>
            <person name="Tong Y."/>
            <person name="Zhang D."/>
            <person name="Mao C.L."/>
            <person name="Liu Y.L."/>
            <person name="Hao S.J."/>
            <person name="Liu W.Q."/>
            <person name="Lv M.Q."/>
            <person name="Zhang H.B."/>
            <person name="Liu Y."/>
            <person name="Hu-Tang G.R."/>
            <person name="Wang J.P."/>
            <person name="Wang J.H."/>
            <person name="Sun Y.H."/>
            <person name="Ni S.B."/>
            <person name="Chen W.B."/>
            <person name="Zhang X.C."/>
            <person name="Jiao Y.N."/>
            <person name="Eichler E.E."/>
            <person name="Li G.H."/>
            <person name="Liu X."/>
            <person name="Gao L.Z."/>
        </authorList>
    </citation>
    <scope>NUCLEOTIDE SEQUENCE [LARGE SCALE GENOMIC DNA]</scope>
    <source>
        <strain evidence="2">cv. GT1</strain>
        <tissue evidence="1">Leaf</tissue>
    </source>
</reference>
<dbReference type="EMBL" id="JAAGAX010000001">
    <property type="protein sequence ID" value="KAF2324839.1"/>
    <property type="molecule type" value="Genomic_DNA"/>
</dbReference>
<dbReference type="Proteomes" id="UP000467840">
    <property type="component" value="Chromosome 5"/>
</dbReference>
<sequence length="300" mass="32551">MAHFSNQNEYERVLSDGPSMVVGHYLTVHQWRPNFDPDLAQIEKAMRIGVPIRIDDITLGVSPGSRGIRFGCYHPTPNQDPILVTRSSGSKAYKGVSHKDFNGLLRSKQTASVTGPSHLGSKAQMPFAAVILDGSHPVWPDHVLRLEGKQLTSTYKVPGTINFHSNRVASLANLVAPVSLSSRKSIIVAAVGSHQLVVGRAGVGFIEARKVSDAIHIFDPDGDDLLLFAEASLDQMRVIMDCLNLFCSAFGQCVNVAKSSVWFSSNVDVDLQQNISEFSGIRVLKDIGSYLGVPVSWKGG</sequence>
<protein>
    <recommendedName>
        <fullName evidence="3">DUF4283 domain-containing protein</fullName>
    </recommendedName>
</protein>